<gene>
    <name evidence="3" type="ORF">HF526_07520</name>
</gene>
<feature type="transmembrane region" description="Helical" evidence="2">
    <location>
        <begin position="21"/>
        <end position="48"/>
    </location>
</feature>
<feature type="transmembrane region" description="Helical" evidence="2">
    <location>
        <begin position="60"/>
        <end position="78"/>
    </location>
</feature>
<sequence>MNRAPARGPAASSRRPGRGGRLLRGTAGVLAGGLVVLALVLFAGWLIATRTGSPGPGGGMLIGHGLGAVAAVAGQVVADRRADRMGVLAALGVIVVSAVVLGAYWLA</sequence>
<comment type="caution">
    <text evidence="3">The sequence shown here is derived from an EMBL/GenBank/DDBJ whole genome shotgun (WGS) entry which is preliminary data.</text>
</comment>
<evidence type="ECO:0000256" key="1">
    <source>
        <dbReference type="SAM" id="MobiDB-lite"/>
    </source>
</evidence>
<dbReference type="Proteomes" id="UP000820669">
    <property type="component" value="Unassembled WGS sequence"/>
</dbReference>
<feature type="transmembrane region" description="Helical" evidence="2">
    <location>
        <begin position="85"/>
        <end position="106"/>
    </location>
</feature>
<keyword evidence="4" id="KW-1185">Reference proteome</keyword>
<protein>
    <submittedName>
        <fullName evidence="3">Uncharacterized protein</fullName>
    </submittedName>
</protein>
<feature type="region of interest" description="Disordered" evidence="1">
    <location>
        <begin position="1"/>
        <end position="21"/>
    </location>
</feature>
<keyword evidence="2" id="KW-0472">Membrane</keyword>
<keyword evidence="2" id="KW-0812">Transmembrane</keyword>
<reference evidence="3 4" key="1">
    <citation type="submission" date="2020-04" db="EMBL/GenBank/DDBJ databases">
        <authorList>
            <person name="Klaysubun C."/>
            <person name="Duangmal K."/>
            <person name="Lipun K."/>
        </authorList>
    </citation>
    <scope>NUCLEOTIDE SEQUENCE [LARGE SCALE GENOMIC DNA]</scope>
    <source>
        <strain evidence="3 4">K10HN5</strain>
    </source>
</reference>
<evidence type="ECO:0000313" key="4">
    <source>
        <dbReference type="Proteomes" id="UP000820669"/>
    </source>
</evidence>
<dbReference type="EMBL" id="JAAXLA010000009">
    <property type="protein sequence ID" value="NMH97163.1"/>
    <property type="molecule type" value="Genomic_DNA"/>
</dbReference>
<name>A0ABX1S6I0_9PSEU</name>
<feature type="compositionally biased region" description="Low complexity" evidence="1">
    <location>
        <begin position="1"/>
        <end position="14"/>
    </location>
</feature>
<dbReference type="RefSeq" id="WP_169380552.1">
    <property type="nucleotide sequence ID" value="NZ_JAAXLA010000009.1"/>
</dbReference>
<keyword evidence="2" id="KW-1133">Transmembrane helix</keyword>
<evidence type="ECO:0000256" key="2">
    <source>
        <dbReference type="SAM" id="Phobius"/>
    </source>
</evidence>
<organism evidence="3 4">
    <name type="scientific">Pseudonocardia acidicola</name>
    <dbReference type="NCBI Taxonomy" id="2724939"/>
    <lineage>
        <taxon>Bacteria</taxon>
        <taxon>Bacillati</taxon>
        <taxon>Actinomycetota</taxon>
        <taxon>Actinomycetes</taxon>
        <taxon>Pseudonocardiales</taxon>
        <taxon>Pseudonocardiaceae</taxon>
        <taxon>Pseudonocardia</taxon>
    </lineage>
</organism>
<evidence type="ECO:0000313" key="3">
    <source>
        <dbReference type="EMBL" id="NMH97163.1"/>
    </source>
</evidence>
<proteinExistence type="predicted"/>
<accession>A0ABX1S6I0</accession>